<dbReference type="AlphaFoldDB" id="A0A067EJ24"/>
<proteinExistence type="predicted"/>
<gene>
    <name evidence="1" type="ORF">CISIN_1g042230mg</name>
</gene>
<protein>
    <submittedName>
        <fullName evidence="1">Uncharacterized protein</fullName>
    </submittedName>
</protein>
<sequence length="105" mass="12356">MALQDINKSLVRCSQFCMQFLIISFTIDTCSSRRPYRRLHFSVNLHFYLNSTKCEILILVQALLQLDGRLHLSLPVYRILNSLNLLKKFLINNFPHKVKTYVVRA</sequence>
<evidence type="ECO:0000313" key="2">
    <source>
        <dbReference type="Proteomes" id="UP000027120"/>
    </source>
</evidence>
<dbReference type="Proteomes" id="UP000027120">
    <property type="component" value="Unassembled WGS sequence"/>
</dbReference>
<organism evidence="1 2">
    <name type="scientific">Citrus sinensis</name>
    <name type="common">Sweet orange</name>
    <name type="synonym">Citrus aurantium var. sinensis</name>
    <dbReference type="NCBI Taxonomy" id="2711"/>
    <lineage>
        <taxon>Eukaryota</taxon>
        <taxon>Viridiplantae</taxon>
        <taxon>Streptophyta</taxon>
        <taxon>Embryophyta</taxon>
        <taxon>Tracheophyta</taxon>
        <taxon>Spermatophyta</taxon>
        <taxon>Magnoliopsida</taxon>
        <taxon>eudicotyledons</taxon>
        <taxon>Gunneridae</taxon>
        <taxon>Pentapetalae</taxon>
        <taxon>rosids</taxon>
        <taxon>malvids</taxon>
        <taxon>Sapindales</taxon>
        <taxon>Rutaceae</taxon>
        <taxon>Aurantioideae</taxon>
        <taxon>Citrus</taxon>
    </lineage>
</organism>
<dbReference type="EMBL" id="KK785061">
    <property type="protein sequence ID" value="KDO51177.1"/>
    <property type="molecule type" value="Genomic_DNA"/>
</dbReference>
<name>A0A067EJ24_CITSI</name>
<reference evidence="1 2" key="1">
    <citation type="submission" date="2014-04" db="EMBL/GenBank/DDBJ databases">
        <authorList>
            <consortium name="International Citrus Genome Consortium"/>
            <person name="Gmitter F."/>
            <person name="Chen C."/>
            <person name="Farmerie W."/>
            <person name="Harkins T."/>
            <person name="Desany B."/>
            <person name="Mohiuddin M."/>
            <person name="Kodira C."/>
            <person name="Borodovsky M."/>
            <person name="Lomsadze A."/>
            <person name="Burns P."/>
            <person name="Jenkins J."/>
            <person name="Prochnik S."/>
            <person name="Shu S."/>
            <person name="Chapman J."/>
            <person name="Pitluck S."/>
            <person name="Schmutz J."/>
            <person name="Rokhsar D."/>
        </authorList>
    </citation>
    <scope>NUCLEOTIDE SEQUENCE</scope>
</reference>
<keyword evidence="2" id="KW-1185">Reference proteome</keyword>
<accession>A0A067EJ24</accession>
<evidence type="ECO:0000313" key="1">
    <source>
        <dbReference type="EMBL" id="KDO51177.1"/>
    </source>
</evidence>